<dbReference type="PROSITE" id="PS50923">
    <property type="entry name" value="SUSHI"/>
    <property type="match status" value="4"/>
</dbReference>
<keyword evidence="9" id="KW-1185">Reference proteome</keyword>
<dbReference type="SMART" id="SM00032">
    <property type="entry name" value="CCP"/>
    <property type="match status" value="4"/>
</dbReference>
<dbReference type="Gene3D" id="2.60.40.10">
    <property type="entry name" value="Immunoglobulins"/>
    <property type="match status" value="1"/>
</dbReference>
<evidence type="ECO:0000256" key="4">
    <source>
        <dbReference type="ARBA" id="ARBA00023180"/>
    </source>
</evidence>
<dbReference type="CDD" id="cd00033">
    <property type="entry name" value="CCP"/>
    <property type="match status" value="4"/>
</dbReference>
<dbReference type="Proteomes" id="UP000007151">
    <property type="component" value="Unassembled WGS sequence"/>
</dbReference>
<protein>
    <submittedName>
        <fullName evidence="8">Hikaru genki</fullName>
    </submittedName>
</protein>
<evidence type="ECO:0000256" key="1">
    <source>
        <dbReference type="ARBA" id="ARBA00022659"/>
    </source>
</evidence>
<dbReference type="KEGG" id="dpl:KGM_207164"/>
<evidence type="ECO:0000259" key="7">
    <source>
        <dbReference type="PROSITE" id="PS50923"/>
    </source>
</evidence>
<evidence type="ECO:0000256" key="5">
    <source>
        <dbReference type="PROSITE-ProRule" id="PRU00302"/>
    </source>
</evidence>
<dbReference type="SUPFAM" id="SSF48726">
    <property type="entry name" value="Immunoglobulin"/>
    <property type="match status" value="1"/>
</dbReference>
<proteinExistence type="predicted"/>
<comment type="caution">
    <text evidence="8">The sequence shown here is derived from an EMBL/GenBank/DDBJ whole genome shotgun (WGS) entry which is preliminary data.</text>
</comment>
<reference evidence="8 9" key="1">
    <citation type="journal article" date="2011" name="Cell">
        <title>The monarch butterfly genome yields insights into long-distance migration.</title>
        <authorList>
            <person name="Zhan S."/>
            <person name="Merlin C."/>
            <person name="Boore J.L."/>
            <person name="Reppert S.M."/>
        </authorList>
    </citation>
    <scope>NUCLEOTIDE SEQUENCE [LARGE SCALE GENOMIC DNA]</scope>
    <source>
        <strain evidence="8">F-2</strain>
    </source>
</reference>
<dbReference type="AlphaFoldDB" id="A0A212EMP9"/>
<feature type="domain" description="Ig-like" evidence="6">
    <location>
        <begin position="158"/>
        <end position="256"/>
    </location>
</feature>
<evidence type="ECO:0000259" key="6">
    <source>
        <dbReference type="PROSITE" id="PS50835"/>
    </source>
</evidence>
<feature type="disulfide bond" evidence="5">
    <location>
        <begin position="407"/>
        <end position="434"/>
    </location>
</feature>
<dbReference type="InParanoid" id="A0A212EMP9"/>
<feature type="disulfide bond" evidence="5">
    <location>
        <begin position="286"/>
        <end position="313"/>
    </location>
</feature>
<feature type="domain" description="Sushi" evidence="7">
    <location>
        <begin position="79"/>
        <end position="145"/>
    </location>
</feature>
<dbReference type="InterPro" id="IPR007110">
    <property type="entry name" value="Ig-like_dom"/>
</dbReference>
<feature type="domain" description="Sushi" evidence="7">
    <location>
        <begin position="316"/>
        <end position="373"/>
    </location>
</feature>
<dbReference type="EMBL" id="AGBW02013811">
    <property type="protein sequence ID" value="OWR42747.1"/>
    <property type="molecule type" value="Genomic_DNA"/>
</dbReference>
<sequence>MLTFLEEFKCSLPEVETIDGNLDISRFRSDFSKISEVKFPGLIGPLNERLICKIKCIDGNWVGPLCSSTPNGRFKPILRECLYRMKDPLLAISYKNGSILTDTYFPHGSAIVVRCKHFGLYKLTGENILRCENGEWEPKWPICVPTSMITNYTGGAPPTIQYLAASGSAIVELSGELYTYPGTTLWLDCLWPRSQGKPDWSWRDNYRHQASWVSATGEVELHYRLVLTRMTHHHSGRYTCTAPTGTTNTVLVRVVNVVCPLMNVSSPRLRESAQGSQLGNAVHFSCEPGYHLNGSAVVYCMGDGRWSSEPPTCVETFCPNPPPGPQLSVVEYNSSYGGRVVFACSWGYRLRGPPGLECEQDGKWSGEIPHCVPIYCPDPLVPENGRLLSTMSKDGKYPVGDLIMYACEDGLEIVGESSIVCTENGFWSHPPPFCLPPSEIKKADTIYIDNTTLVNFEE</sequence>
<gene>
    <name evidence="8" type="ORF">KGM_207164</name>
</gene>
<keyword evidence="4" id="KW-0325">Glycoprotein</keyword>
<dbReference type="SUPFAM" id="SSF57535">
    <property type="entry name" value="Complement control module/SCR domain"/>
    <property type="match status" value="4"/>
</dbReference>
<evidence type="ECO:0000256" key="3">
    <source>
        <dbReference type="ARBA" id="ARBA00023157"/>
    </source>
</evidence>
<keyword evidence="3 5" id="KW-1015">Disulfide bond</keyword>
<dbReference type="PANTHER" id="PTHR19325">
    <property type="entry name" value="COMPLEMENT COMPONENT-RELATED SUSHI DOMAIN-CONTAINING"/>
    <property type="match status" value="1"/>
</dbReference>
<evidence type="ECO:0000256" key="2">
    <source>
        <dbReference type="ARBA" id="ARBA00022737"/>
    </source>
</evidence>
<dbReference type="InterPro" id="IPR013783">
    <property type="entry name" value="Ig-like_fold"/>
</dbReference>
<dbReference type="PROSITE" id="PS50835">
    <property type="entry name" value="IG_LIKE"/>
    <property type="match status" value="1"/>
</dbReference>
<feature type="domain" description="Sushi" evidence="7">
    <location>
        <begin position="257"/>
        <end position="315"/>
    </location>
</feature>
<dbReference type="PANTHER" id="PTHR19325:SF575">
    <property type="entry name" value="LOCOMOTION-RELATED PROTEIN HIKARU GENKI"/>
    <property type="match status" value="1"/>
</dbReference>
<dbReference type="InterPro" id="IPR050350">
    <property type="entry name" value="Compl-Cell_Adhes-Reg"/>
</dbReference>
<dbReference type="InterPro" id="IPR000436">
    <property type="entry name" value="Sushi_SCR_CCP_dom"/>
</dbReference>
<name>A0A212EMP9_DANPL</name>
<dbReference type="InterPro" id="IPR035976">
    <property type="entry name" value="Sushi/SCR/CCP_sf"/>
</dbReference>
<dbReference type="STRING" id="278856.A0A212EMP9"/>
<organism evidence="8 9">
    <name type="scientific">Danaus plexippus plexippus</name>
    <dbReference type="NCBI Taxonomy" id="278856"/>
    <lineage>
        <taxon>Eukaryota</taxon>
        <taxon>Metazoa</taxon>
        <taxon>Ecdysozoa</taxon>
        <taxon>Arthropoda</taxon>
        <taxon>Hexapoda</taxon>
        <taxon>Insecta</taxon>
        <taxon>Pterygota</taxon>
        <taxon>Neoptera</taxon>
        <taxon>Endopterygota</taxon>
        <taxon>Lepidoptera</taxon>
        <taxon>Glossata</taxon>
        <taxon>Ditrysia</taxon>
        <taxon>Papilionoidea</taxon>
        <taxon>Nymphalidae</taxon>
        <taxon>Danainae</taxon>
        <taxon>Danaini</taxon>
        <taxon>Danaina</taxon>
        <taxon>Danaus</taxon>
        <taxon>Danaus</taxon>
    </lineage>
</organism>
<feature type="disulfide bond" evidence="5">
    <location>
        <begin position="344"/>
        <end position="371"/>
    </location>
</feature>
<comment type="caution">
    <text evidence="5">Lacks conserved residue(s) required for the propagation of feature annotation.</text>
</comment>
<dbReference type="eggNOG" id="KOG4297">
    <property type="taxonomic scope" value="Eukaryota"/>
</dbReference>
<keyword evidence="1 5" id="KW-0768">Sushi</keyword>
<dbReference type="Pfam" id="PF00084">
    <property type="entry name" value="Sushi"/>
    <property type="match status" value="4"/>
</dbReference>
<dbReference type="Gene3D" id="2.10.70.10">
    <property type="entry name" value="Complement Module, domain 1"/>
    <property type="match status" value="4"/>
</dbReference>
<evidence type="ECO:0000313" key="9">
    <source>
        <dbReference type="Proteomes" id="UP000007151"/>
    </source>
</evidence>
<evidence type="ECO:0000313" key="8">
    <source>
        <dbReference type="EMBL" id="OWR42747.1"/>
    </source>
</evidence>
<keyword evidence="2" id="KW-0677">Repeat</keyword>
<feature type="domain" description="Sushi" evidence="7">
    <location>
        <begin position="374"/>
        <end position="436"/>
    </location>
</feature>
<dbReference type="InterPro" id="IPR036179">
    <property type="entry name" value="Ig-like_dom_sf"/>
</dbReference>
<accession>A0A212EMP9</accession>